<dbReference type="AlphaFoldDB" id="A0A1M4XT56"/>
<dbReference type="OrthoDB" id="9797417at2"/>
<name>A0A1M4XT56_9HYPH</name>
<accession>A0A1M4XT56</accession>
<dbReference type="InterPro" id="IPR050832">
    <property type="entry name" value="Bact_Acetyltransf"/>
</dbReference>
<dbReference type="Gene3D" id="3.40.630.30">
    <property type="match status" value="1"/>
</dbReference>
<proteinExistence type="predicted"/>
<evidence type="ECO:0000259" key="3">
    <source>
        <dbReference type="PROSITE" id="PS51186"/>
    </source>
</evidence>
<dbReference type="Pfam" id="PF00583">
    <property type="entry name" value="Acetyltransf_1"/>
    <property type="match status" value="1"/>
</dbReference>
<dbReference type="InterPro" id="IPR000182">
    <property type="entry name" value="GNAT_dom"/>
</dbReference>
<dbReference type="InterPro" id="IPR016181">
    <property type="entry name" value="Acyl_CoA_acyltransferase"/>
</dbReference>
<organism evidence="4 5">
    <name type="scientific">Kaistia soli DSM 19436</name>
    <dbReference type="NCBI Taxonomy" id="1122133"/>
    <lineage>
        <taxon>Bacteria</taxon>
        <taxon>Pseudomonadati</taxon>
        <taxon>Pseudomonadota</taxon>
        <taxon>Alphaproteobacteria</taxon>
        <taxon>Hyphomicrobiales</taxon>
        <taxon>Kaistiaceae</taxon>
        <taxon>Kaistia</taxon>
    </lineage>
</organism>
<dbReference type="EMBL" id="FQUP01000001">
    <property type="protein sequence ID" value="SHE96784.1"/>
    <property type="molecule type" value="Genomic_DNA"/>
</dbReference>
<keyword evidence="5" id="KW-1185">Reference proteome</keyword>
<sequence length="157" mass="16601">MTTTVRIATPDEVPILNAIRTSVRENHMTLEQMADYGITPEVIANLLRTTGRAFIANVDGVDAGISIADSAEGNIFAMFVLPDYEGLGLGRLLLAHAEAFLHATGVASAWLEAGAGPGIRAHGFYAHLGWQSDGLMPDGQLRFVKSRAALTQIVAGG</sequence>
<evidence type="ECO:0000256" key="2">
    <source>
        <dbReference type="ARBA" id="ARBA00023315"/>
    </source>
</evidence>
<gene>
    <name evidence="4" type="ORF">SAMN02745157_1336</name>
</gene>
<reference evidence="4 5" key="1">
    <citation type="submission" date="2016-11" db="EMBL/GenBank/DDBJ databases">
        <authorList>
            <person name="Jaros S."/>
            <person name="Januszkiewicz K."/>
            <person name="Wedrychowicz H."/>
        </authorList>
    </citation>
    <scope>NUCLEOTIDE SEQUENCE [LARGE SCALE GENOMIC DNA]</scope>
    <source>
        <strain evidence="4 5">DSM 19436</strain>
    </source>
</reference>
<protein>
    <submittedName>
        <fullName evidence="4">Acetyltransferase (GNAT) domain-containing protein</fullName>
    </submittedName>
</protein>
<dbReference type="PANTHER" id="PTHR43877">
    <property type="entry name" value="AMINOALKYLPHOSPHONATE N-ACETYLTRANSFERASE-RELATED-RELATED"/>
    <property type="match status" value="1"/>
</dbReference>
<evidence type="ECO:0000313" key="4">
    <source>
        <dbReference type="EMBL" id="SHE96784.1"/>
    </source>
</evidence>
<dbReference type="PROSITE" id="PS51186">
    <property type="entry name" value="GNAT"/>
    <property type="match status" value="1"/>
</dbReference>
<dbReference type="SUPFAM" id="SSF55729">
    <property type="entry name" value="Acyl-CoA N-acyltransferases (Nat)"/>
    <property type="match status" value="1"/>
</dbReference>
<keyword evidence="2" id="KW-0012">Acyltransferase</keyword>
<evidence type="ECO:0000256" key="1">
    <source>
        <dbReference type="ARBA" id="ARBA00022679"/>
    </source>
</evidence>
<feature type="domain" description="N-acetyltransferase" evidence="3">
    <location>
        <begin position="3"/>
        <end position="148"/>
    </location>
</feature>
<dbReference type="STRING" id="1122133.SAMN02745157_1336"/>
<dbReference type="Proteomes" id="UP000184485">
    <property type="component" value="Unassembled WGS sequence"/>
</dbReference>
<dbReference type="GO" id="GO:0016747">
    <property type="term" value="F:acyltransferase activity, transferring groups other than amino-acyl groups"/>
    <property type="evidence" value="ECO:0007669"/>
    <property type="project" value="InterPro"/>
</dbReference>
<evidence type="ECO:0000313" key="5">
    <source>
        <dbReference type="Proteomes" id="UP000184485"/>
    </source>
</evidence>
<dbReference type="RefSeq" id="WP_073051898.1">
    <property type="nucleotide sequence ID" value="NZ_FQUP01000001.1"/>
</dbReference>
<keyword evidence="1 4" id="KW-0808">Transferase</keyword>